<feature type="coiled-coil region" evidence="1">
    <location>
        <begin position="58"/>
        <end position="85"/>
    </location>
</feature>
<gene>
    <name evidence="2" type="ORF">STSP1_02114</name>
</gene>
<keyword evidence="1" id="KW-0175">Coiled coil</keyword>
<reference evidence="3" key="1">
    <citation type="submission" date="2017-04" db="EMBL/GenBank/DDBJ databases">
        <title>Comparative genomics and description of representatives of a novel lineage of planctomycetes thriving in anoxic sediments.</title>
        <authorList>
            <person name="Spring S."/>
            <person name="Bunk B."/>
            <person name="Sproer C."/>
        </authorList>
    </citation>
    <scope>NUCLEOTIDE SEQUENCE [LARGE SCALE GENOMIC DNA]</scope>
    <source>
        <strain evidence="3">ST-PulAB-D4</strain>
    </source>
</reference>
<protein>
    <submittedName>
        <fullName evidence="2">Uncharacterized protein</fullName>
    </submittedName>
</protein>
<organism evidence="2 3">
    <name type="scientific">Sedimentisphaera salicampi</name>
    <dbReference type="NCBI Taxonomy" id="1941349"/>
    <lineage>
        <taxon>Bacteria</taxon>
        <taxon>Pseudomonadati</taxon>
        <taxon>Planctomycetota</taxon>
        <taxon>Phycisphaerae</taxon>
        <taxon>Sedimentisphaerales</taxon>
        <taxon>Sedimentisphaeraceae</taxon>
        <taxon>Sedimentisphaera</taxon>
    </lineage>
</organism>
<sequence precursor="true">MRIMSMANIFSAVRTACQLIVLGGLIIGTWSDLQTRITSLQKDVEMIKLQQQSSAGKFEVLSRRQAELGEEIAVLENEIEMQKEMSK</sequence>
<name>A0A1W6LPP5_9BACT</name>
<dbReference type="KEGG" id="pbp:STSP1_02114"/>
<evidence type="ECO:0000313" key="2">
    <source>
        <dbReference type="EMBL" id="ARN57693.1"/>
    </source>
</evidence>
<evidence type="ECO:0000256" key="1">
    <source>
        <dbReference type="SAM" id="Coils"/>
    </source>
</evidence>
<dbReference type="Proteomes" id="UP000193334">
    <property type="component" value="Chromosome"/>
</dbReference>
<accession>A0A1W6LPP5</accession>
<dbReference type="STRING" id="1941349.STSP1_02114"/>
<evidence type="ECO:0000313" key="3">
    <source>
        <dbReference type="Proteomes" id="UP000193334"/>
    </source>
</evidence>
<dbReference type="EMBL" id="CP021023">
    <property type="protein sequence ID" value="ARN57693.1"/>
    <property type="molecule type" value="Genomic_DNA"/>
</dbReference>
<proteinExistence type="predicted"/>
<keyword evidence="3" id="KW-1185">Reference proteome</keyword>
<dbReference type="AlphaFoldDB" id="A0A1W6LPP5"/>